<evidence type="ECO:0000256" key="1">
    <source>
        <dbReference type="SAM" id="Coils"/>
    </source>
</evidence>
<reference evidence="4" key="1">
    <citation type="submission" date="2015-03" db="EMBL/GenBank/DDBJ databases">
        <authorList>
            <consortium name="Pathogen Informatics"/>
        </authorList>
    </citation>
    <scope>NUCLEOTIDE SEQUENCE [LARGE SCALE GENOMIC DNA]</scope>
    <source>
        <strain evidence="4">NCTC11134</strain>
    </source>
</reference>
<organism evidence="3 4">
    <name type="scientific">Nocardia farcinica</name>
    <dbReference type="NCBI Taxonomy" id="37329"/>
    <lineage>
        <taxon>Bacteria</taxon>
        <taxon>Bacillati</taxon>
        <taxon>Actinomycetota</taxon>
        <taxon>Actinomycetes</taxon>
        <taxon>Mycobacteriales</taxon>
        <taxon>Nocardiaceae</taxon>
        <taxon>Nocardia</taxon>
    </lineage>
</organism>
<accession>A0A0H5NEM6</accession>
<gene>
    <name evidence="3" type="ORF">ERS450000_00222</name>
</gene>
<evidence type="ECO:0000313" key="4">
    <source>
        <dbReference type="Proteomes" id="UP000057820"/>
    </source>
</evidence>
<dbReference type="InterPro" id="IPR047790">
    <property type="entry name" value="MCP_Sipho"/>
</dbReference>
<evidence type="ECO:0000256" key="2">
    <source>
        <dbReference type="SAM" id="MobiDB-lite"/>
    </source>
</evidence>
<dbReference type="RefSeq" id="WP_060589881.1">
    <property type="nucleotide sequence ID" value="NZ_CP031418.1"/>
</dbReference>
<proteinExistence type="predicted"/>
<evidence type="ECO:0000313" key="3">
    <source>
        <dbReference type="EMBL" id="CRY73602.1"/>
    </source>
</evidence>
<protein>
    <recommendedName>
        <fullName evidence="5">Major capsid protein</fullName>
    </recommendedName>
</protein>
<dbReference type="Proteomes" id="UP000057820">
    <property type="component" value="Chromosome 1"/>
</dbReference>
<sequence>MEFELPADLGALTKTQLEELLTRAESEFDAIAKDVAGEDATVSAEALARMKALNEAAEKINGLLAEQAAAEQQRLAEAQALVDARAARQAPAEDTTTGDDTGGGEPDSTDTAADEVVAEAETIAADAAVEPAVTASAGKPTFKGLAARTGKTAAESAPKPTQIGFHMRPQVHGHVDGIVGYRELAAAIEKVNSRNQIVPNRAPHRMRQALVPLSLATLEREFAPEQIVTAESEKDFADQVDRIIAATEYADARYADDGALVASAHWCSPSETIYSFCDVDPATGLLSLPDMNITRGGLRRPQEPDFSALYNTLPWRFTEAELMEDPTKPCIEIPCVDMEEIRLQAIGLCVTAGILQRRGWPELIERFMKEVMKAYQIKLSVWSILDMVAGSTSRVVPPASVLGATGSFLNSLALRAAVIRQKERKAHDAPIEGVTEAWMLDVAKADMANQQGRDVKSVTDQQVDQWLADRNIFMQWVQHWQPLPEASVVWPTSVQVLLYPRGTWYRHLSQVIEVGTLYDKAMLQKNRYTELFVEDEYLVDKRCLTSEVITVPLCANGAVGARAELVCSSTTNEVQTVTITGSPTGGHFTLTFRGHTTDPIAHNAGAAHVQLALAMLPSIGAGNVAVSGVAGGPYTVTFQGVLGATALPELVAADTFTGGTDPGVTVAQSTAGAPNTAAA</sequence>
<keyword evidence="1" id="KW-0175">Coiled coil</keyword>
<dbReference type="EMBL" id="LN868938">
    <property type="protein sequence ID" value="CRY73602.1"/>
    <property type="molecule type" value="Genomic_DNA"/>
</dbReference>
<dbReference type="AlphaFoldDB" id="A0A0H5NEM6"/>
<dbReference type="NCBIfam" id="NF033847">
    <property type="entry name" value="MCP_Sipho"/>
    <property type="match status" value="1"/>
</dbReference>
<feature type="region of interest" description="Disordered" evidence="2">
    <location>
        <begin position="82"/>
        <end position="113"/>
    </location>
</feature>
<name>A0A0H5NEM6_NOCFR</name>
<dbReference type="KEGG" id="nfr:ERS450000_00222"/>
<feature type="coiled-coil region" evidence="1">
    <location>
        <begin position="14"/>
        <end position="73"/>
    </location>
</feature>
<evidence type="ECO:0008006" key="5">
    <source>
        <dbReference type="Google" id="ProtNLM"/>
    </source>
</evidence>